<evidence type="ECO:0000313" key="1">
    <source>
        <dbReference type="EMBL" id="GLC89352.1"/>
    </source>
</evidence>
<sequence length="192" mass="21303">MRFIGIDPSTKTGFVAVDEHGQVLKAKELTGVGDKDPRRMITLIDESMNYMRKGDQIAIEGFGFATQQGIQLGGIGWGIRMALVRRGFKYYEVAPNAVKKFVGATGWTGEVGNKKRLTGPQKKKAVMAAVQDHYGFSHKSDNIVDAYILAQIARLIYQYDKPDFIGCPTYQAEVVATILGIDNKRLTHNTLF</sequence>
<keyword evidence="2" id="KW-1185">Reference proteome</keyword>
<dbReference type="InterPro" id="IPR036397">
    <property type="entry name" value="RNaseH_sf"/>
</dbReference>
<reference evidence="1" key="1">
    <citation type="submission" date="2022-08" db="EMBL/GenBank/DDBJ databases">
        <title>Draft genome sequence of Lysinibacillus sp. strain KH24.</title>
        <authorList>
            <person name="Kanbe H."/>
            <person name="Itoh H."/>
        </authorList>
    </citation>
    <scope>NUCLEOTIDE SEQUENCE</scope>
    <source>
        <strain evidence="1">KH24</strain>
    </source>
</reference>
<dbReference type="RefSeq" id="WP_264989085.1">
    <property type="nucleotide sequence ID" value="NZ_BRZA01000002.1"/>
</dbReference>
<comment type="caution">
    <text evidence="1">The sequence shown here is derived from an EMBL/GenBank/DDBJ whole genome shotgun (WGS) entry which is preliminary data.</text>
</comment>
<dbReference type="Proteomes" id="UP001065593">
    <property type="component" value="Unassembled WGS sequence"/>
</dbReference>
<accession>A0ABQ5NLV6</accession>
<protein>
    <submittedName>
        <fullName evidence="1">Uncharacterized protein</fullName>
    </submittedName>
</protein>
<evidence type="ECO:0000313" key="2">
    <source>
        <dbReference type="Proteomes" id="UP001065593"/>
    </source>
</evidence>
<dbReference type="EMBL" id="BRZA01000002">
    <property type="protein sequence ID" value="GLC89352.1"/>
    <property type="molecule type" value="Genomic_DNA"/>
</dbReference>
<gene>
    <name evidence="1" type="ORF">LYSBPC_24790</name>
</gene>
<proteinExistence type="predicted"/>
<dbReference type="SUPFAM" id="SSF53098">
    <property type="entry name" value="Ribonuclease H-like"/>
    <property type="match status" value="1"/>
</dbReference>
<dbReference type="InterPro" id="IPR012337">
    <property type="entry name" value="RNaseH-like_sf"/>
</dbReference>
<organism evidence="1 2">
    <name type="scientific">Lysinibacillus piscis</name>
    <dbReference type="NCBI Taxonomy" id="2518931"/>
    <lineage>
        <taxon>Bacteria</taxon>
        <taxon>Bacillati</taxon>
        <taxon>Bacillota</taxon>
        <taxon>Bacilli</taxon>
        <taxon>Bacillales</taxon>
        <taxon>Bacillaceae</taxon>
        <taxon>Lysinibacillus</taxon>
    </lineage>
</organism>
<name>A0ABQ5NLV6_9BACI</name>
<dbReference type="Gene3D" id="3.30.420.10">
    <property type="entry name" value="Ribonuclease H-like superfamily/Ribonuclease H"/>
    <property type="match status" value="1"/>
</dbReference>